<dbReference type="OrthoDB" id="194358at2759"/>
<name>F0XZ35_AURAN</name>
<dbReference type="RefSeq" id="XP_009033450.1">
    <property type="nucleotide sequence ID" value="XM_009035202.1"/>
</dbReference>
<gene>
    <name evidence="4" type="ORF">AURANDRAFT_61110</name>
</gene>
<accession>F0XZ35</accession>
<dbReference type="SUPFAM" id="SSF48403">
    <property type="entry name" value="Ankyrin repeat"/>
    <property type="match status" value="1"/>
</dbReference>
<dbReference type="GeneID" id="20223322"/>
<dbReference type="PROSITE" id="PS51471">
    <property type="entry name" value="FE2OG_OXY"/>
    <property type="match status" value="1"/>
</dbReference>
<dbReference type="EMBL" id="GL833121">
    <property type="protein sequence ID" value="EGB12418.1"/>
    <property type="molecule type" value="Genomic_DNA"/>
</dbReference>
<dbReference type="InterPro" id="IPR005123">
    <property type="entry name" value="Oxoglu/Fe-dep_dioxygenase_dom"/>
</dbReference>
<dbReference type="KEGG" id="aaf:AURANDRAFT_61110"/>
<dbReference type="PANTHER" id="PTHR24198:SF165">
    <property type="entry name" value="ANKYRIN REPEAT-CONTAINING PROTEIN-RELATED"/>
    <property type="match status" value="1"/>
</dbReference>
<dbReference type="Proteomes" id="UP000002729">
    <property type="component" value="Unassembled WGS sequence"/>
</dbReference>
<evidence type="ECO:0000256" key="1">
    <source>
        <dbReference type="ARBA" id="ARBA00022737"/>
    </source>
</evidence>
<dbReference type="SMART" id="SM00248">
    <property type="entry name" value="ANK"/>
    <property type="match status" value="5"/>
</dbReference>
<dbReference type="eggNOG" id="KOG1971">
    <property type="taxonomic scope" value="Eukaryota"/>
</dbReference>
<dbReference type="InterPro" id="IPR036770">
    <property type="entry name" value="Ankyrin_rpt-contain_sf"/>
</dbReference>
<dbReference type="InParanoid" id="F0XZ35"/>
<keyword evidence="1" id="KW-0677">Repeat</keyword>
<dbReference type="Pfam" id="PF12796">
    <property type="entry name" value="Ank_2"/>
    <property type="match status" value="1"/>
</dbReference>
<keyword evidence="2" id="KW-0040">ANK repeat</keyword>
<proteinExistence type="predicted"/>
<dbReference type="InterPro" id="IPR002110">
    <property type="entry name" value="Ankyrin_rpt"/>
</dbReference>
<evidence type="ECO:0000259" key="3">
    <source>
        <dbReference type="PROSITE" id="PS51471"/>
    </source>
</evidence>
<feature type="domain" description="Fe2OG dioxygenase" evidence="3">
    <location>
        <begin position="526"/>
        <end position="614"/>
    </location>
</feature>
<dbReference type="Gene3D" id="1.25.40.20">
    <property type="entry name" value="Ankyrin repeat-containing domain"/>
    <property type="match status" value="2"/>
</dbReference>
<dbReference type="Gene3D" id="2.60.120.620">
    <property type="entry name" value="q2cbj1_9rhob like domain"/>
    <property type="match status" value="1"/>
</dbReference>
<dbReference type="AlphaFoldDB" id="F0XZ35"/>
<keyword evidence="5" id="KW-1185">Reference proteome</keyword>
<dbReference type="PANTHER" id="PTHR24198">
    <property type="entry name" value="ANKYRIN REPEAT AND PROTEIN KINASE DOMAIN-CONTAINING PROTEIN"/>
    <property type="match status" value="1"/>
</dbReference>
<protein>
    <recommendedName>
        <fullName evidence="3">Fe2OG dioxygenase domain-containing protein</fullName>
    </recommendedName>
</protein>
<evidence type="ECO:0000256" key="2">
    <source>
        <dbReference type="ARBA" id="ARBA00023043"/>
    </source>
</evidence>
<reference evidence="4 5" key="1">
    <citation type="journal article" date="2011" name="Proc. Natl. Acad. Sci. U.S.A.">
        <title>Niche of harmful alga Aureococcus anophagefferens revealed through ecogenomics.</title>
        <authorList>
            <person name="Gobler C.J."/>
            <person name="Berry D.L."/>
            <person name="Dyhrman S.T."/>
            <person name="Wilhelm S.W."/>
            <person name="Salamov A."/>
            <person name="Lobanov A.V."/>
            <person name="Zhang Y."/>
            <person name="Collier J.L."/>
            <person name="Wurch L.L."/>
            <person name="Kustka A.B."/>
            <person name="Dill B.D."/>
            <person name="Shah M."/>
            <person name="VerBerkmoes N.C."/>
            <person name="Kuo A."/>
            <person name="Terry A."/>
            <person name="Pangilinan J."/>
            <person name="Lindquist E.A."/>
            <person name="Lucas S."/>
            <person name="Paulsen I.T."/>
            <person name="Hattenrath-Lehmann T.K."/>
            <person name="Talmage S.C."/>
            <person name="Walker E.A."/>
            <person name="Koch F."/>
            <person name="Burson A.M."/>
            <person name="Marcoval M.A."/>
            <person name="Tang Y.Z."/>
            <person name="Lecleir G.R."/>
            <person name="Coyne K.J."/>
            <person name="Berg G.M."/>
            <person name="Bertrand E.M."/>
            <person name="Saito M.A."/>
            <person name="Gladyshev V.N."/>
            <person name="Grigoriev I.V."/>
        </authorList>
    </citation>
    <scope>NUCLEOTIDE SEQUENCE [LARGE SCALE GENOMIC DNA]</scope>
    <source>
        <strain evidence="5">CCMP 1984</strain>
    </source>
</reference>
<evidence type="ECO:0000313" key="5">
    <source>
        <dbReference type="Proteomes" id="UP000002729"/>
    </source>
</evidence>
<sequence length="794" mass="82646">MGAPRALMGLCRGPTLDTQLLKAAVAAEQGLPLHNSVGLTALHCLCENEAVTAAALEAVLPCGPRDLALARDRCATSPLDLLCRNGAVSVAMLEVVLAWCGPELVEDRCGSALHVLCAARCATAAALEEFRSPEYFKALCTRAPKGAFVAGATPLRTFCENEAASLDALEVVLNFTPSSIDEVDDAGAGPLHYLCANAATTPEMLRRFLAHCKSIPSAIEAVDEDGWTPLHYLCRRPGASAALVRALVAAGPGAAAAVDDEGMAPLHYLCWNERAEPGAVLALLDAAPDVAALRDAEGATPARYLAKTPSLCSFDLLKRVAARGVGDAKVDARLVELKDAAAAARVAELRDRVAATADAHAAAWRALAKQQLDRGECAECLRLFAEGAARCPGNFALAHRGATFALFAEQTADRVALGPFAVAAALGEGDVAPDRSPDYGGDALAVYRGAVADAGACRRLGDAVEAAATAAWLERRRAGATDHAVYDVPATDLPEPARGYVRALVASLAARATLLFPGTFAGAPARVLDCFFVRYDAERCFAEMRDHVDESAVSVSLALNDAGDYDGGGLHVAAAGNVLNGPAGSVFCFPGAITHGGVAVTRGTRRILSLFLVPDANRLAAQLLAVALLAAGARALVAPQRAAPRFVALRASAAATAELRERVRGLLDGLAGNLADGAAMPESAARLEAAYGADAYDAMYVGLLECFMDLKIDFDMGDDDDVLRPTAHACTDPADAVTRAKLAPLYAQAMGMIDGSEPQVKLDIWRLVVDKLAARVDMENQEFGAWAAGVLQGG</sequence>
<evidence type="ECO:0000313" key="4">
    <source>
        <dbReference type="EMBL" id="EGB12418.1"/>
    </source>
</evidence>
<organism evidence="5">
    <name type="scientific">Aureococcus anophagefferens</name>
    <name type="common">Harmful bloom alga</name>
    <dbReference type="NCBI Taxonomy" id="44056"/>
    <lineage>
        <taxon>Eukaryota</taxon>
        <taxon>Sar</taxon>
        <taxon>Stramenopiles</taxon>
        <taxon>Ochrophyta</taxon>
        <taxon>Pelagophyceae</taxon>
        <taxon>Pelagomonadales</taxon>
        <taxon>Pelagomonadaceae</taxon>
        <taxon>Aureococcus</taxon>
    </lineage>
</organism>